<protein>
    <submittedName>
        <fullName evidence="1">Uncharacterized protein</fullName>
    </submittedName>
</protein>
<comment type="caution">
    <text evidence="1">The sequence shown here is derived from an EMBL/GenBank/DDBJ whole genome shotgun (WGS) entry which is preliminary data.</text>
</comment>
<dbReference type="EMBL" id="SWLB01000014">
    <property type="protein sequence ID" value="KAF3329715.1"/>
    <property type="molecule type" value="Genomic_DNA"/>
</dbReference>
<accession>A0A833VK89</accession>
<dbReference type="AlphaFoldDB" id="A0A833VK89"/>
<evidence type="ECO:0000313" key="2">
    <source>
        <dbReference type="Proteomes" id="UP000623129"/>
    </source>
</evidence>
<organism evidence="1 2">
    <name type="scientific">Carex littledalei</name>
    <dbReference type="NCBI Taxonomy" id="544730"/>
    <lineage>
        <taxon>Eukaryota</taxon>
        <taxon>Viridiplantae</taxon>
        <taxon>Streptophyta</taxon>
        <taxon>Embryophyta</taxon>
        <taxon>Tracheophyta</taxon>
        <taxon>Spermatophyta</taxon>
        <taxon>Magnoliopsida</taxon>
        <taxon>Liliopsida</taxon>
        <taxon>Poales</taxon>
        <taxon>Cyperaceae</taxon>
        <taxon>Cyperoideae</taxon>
        <taxon>Cariceae</taxon>
        <taxon>Carex</taxon>
        <taxon>Carex subgen. Euthyceras</taxon>
    </lineage>
</organism>
<sequence>MQRGGLLFFQSVSFNLSLLQSLSFSPFSAFPLLLPVSLPSLSNSYRLLRTSLSREDSGIKIAHYLENEGRINGWDRNGFSDVPIGTGFSDLFTGMV</sequence>
<reference evidence="1" key="1">
    <citation type="submission" date="2020-01" db="EMBL/GenBank/DDBJ databases">
        <title>Genome sequence of Kobresia littledalei, the first chromosome-level genome in the family Cyperaceae.</title>
        <authorList>
            <person name="Qu G."/>
        </authorList>
    </citation>
    <scope>NUCLEOTIDE SEQUENCE</scope>
    <source>
        <strain evidence="1">C.B.Clarke</strain>
        <tissue evidence="1">Leaf</tissue>
    </source>
</reference>
<gene>
    <name evidence="1" type="ORF">FCM35_KLT05046</name>
</gene>
<name>A0A833VK89_9POAL</name>
<evidence type="ECO:0000313" key="1">
    <source>
        <dbReference type="EMBL" id="KAF3329715.1"/>
    </source>
</evidence>
<keyword evidence="2" id="KW-1185">Reference proteome</keyword>
<dbReference type="Proteomes" id="UP000623129">
    <property type="component" value="Unassembled WGS sequence"/>
</dbReference>
<proteinExistence type="predicted"/>